<comment type="caution">
    <text evidence="17">The sequence shown here is derived from an EMBL/GenBank/DDBJ whole genome shotgun (WGS) entry which is preliminary data.</text>
</comment>
<dbReference type="InterPro" id="IPR036250">
    <property type="entry name" value="AcylCo_DH-like_C"/>
</dbReference>
<dbReference type="InterPro" id="IPR012258">
    <property type="entry name" value="Acyl-CoA_oxidase"/>
</dbReference>
<evidence type="ECO:0000256" key="12">
    <source>
        <dbReference type="PIRSR" id="PIRSR000168-1"/>
    </source>
</evidence>
<evidence type="ECO:0000256" key="5">
    <source>
        <dbReference type="ARBA" id="ARBA00022630"/>
    </source>
</evidence>
<evidence type="ECO:0000256" key="1">
    <source>
        <dbReference type="ARBA" id="ARBA00001974"/>
    </source>
</evidence>
<keyword evidence="9" id="KW-0443">Lipid metabolism</keyword>
<feature type="domain" description="Acyl-CoA oxidase C-terminal" evidence="14">
    <location>
        <begin position="478"/>
        <end position="654"/>
    </location>
</feature>
<dbReference type="FunFam" id="1.20.140.10:FF:000005">
    <property type="entry name" value="Acyl-coenzyme A oxidase"/>
    <property type="match status" value="1"/>
</dbReference>
<dbReference type="Pfam" id="PF14749">
    <property type="entry name" value="Acyl-CoA_ox_N"/>
    <property type="match status" value="1"/>
</dbReference>
<organism evidence="17 18">
    <name type="scientific">Batillaria attramentaria</name>
    <dbReference type="NCBI Taxonomy" id="370345"/>
    <lineage>
        <taxon>Eukaryota</taxon>
        <taxon>Metazoa</taxon>
        <taxon>Spiralia</taxon>
        <taxon>Lophotrochozoa</taxon>
        <taxon>Mollusca</taxon>
        <taxon>Gastropoda</taxon>
        <taxon>Caenogastropoda</taxon>
        <taxon>Sorbeoconcha</taxon>
        <taxon>Cerithioidea</taxon>
        <taxon>Batillariidae</taxon>
        <taxon>Batillaria</taxon>
    </lineage>
</organism>
<dbReference type="GO" id="GO:0006631">
    <property type="term" value="P:fatty acid metabolic process"/>
    <property type="evidence" value="ECO:0007669"/>
    <property type="project" value="UniProtKB-KW"/>
</dbReference>
<name>A0ABD0LU35_9CAEN</name>
<evidence type="ECO:0000256" key="8">
    <source>
        <dbReference type="ARBA" id="ARBA00023002"/>
    </source>
</evidence>
<proteinExistence type="inferred from homology"/>
<evidence type="ECO:0000256" key="3">
    <source>
        <dbReference type="ARBA" id="ARBA00004846"/>
    </source>
</evidence>
<dbReference type="Pfam" id="PF01756">
    <property type="entry name" value="ACOX"/>
    <property type="match status" value="1"/>
</dbReference>
<dbReference type="Pfam" id="PF22924">
    <property type="entry name" value="ACOX_C_alpha1"/>
    <property type="match status" value="1"/>
</dbReference>
<feature type="domain" description="Acyl-coenzyme A oxidase N-terminal" evidence="15">
    <location>
        <begin position="19"/>
        <end position="137"/>
    </location>
</feature>
<dbReference type="AlphaFoldDB" id="A0ABD0LU35"/>
<evidence type="ECO:0000256" key="4">
    <source>
        <dbReference type="ARBA" id="ARBA00006288"/>
    </source>
</evidence>
<dbReference type="GO" id="GO:0005777">
    <property type="term" value="C:peroxisome"/>
    <property type="evidence" value="ECO:0007669"/>
    <property type="project" value="UniProtKB-SubCell"/>
</dbReference>
<evidence type="ECO:0000256" key="10">
    <source>
        <dbReference type="ARBA" id="ARBA00023140"/>
    </source>
</evidence>
<protein>
    <recommendedName>
        <fullName evidence="11">Acyl-coenzyme A oxidase</fullName>
    </recommendedName>
</protein>
<keyword evidence="8" id="KW-0560">Oxidoreductase</keyword>
<evidence type="ECO:0000256" key="9">
    <source>
        <dbReference type="ARBA" id="ARBA00023098"/>
    </source>
</evidence>
<evidence type="ECO:0000256" key="2">
    <source>
        <dbReference type="ARBA" id="ARBA00004275"/>
    </source>
</evidence>
<reference evidence="17 18" key="1">
    <citation type="journal article" date="2023" name="Sci. Data">
        <title>Genome assembly of the Korean intertidal mud-creeper Batillaria attramentaria.</title>
        <authorList>
            <person name="Patra A.K."/>
            <person name="Ho P.T."/>
            <person name="Jun S."/>
            <person name="Lee S.J."/>
            <person name="Kim Y."/>
            <person name="Won Y.J."/>
        </authorList>
    </citation>
    <scope>NUCLEOTIDE SEQUENCE [LARGE SCALE GENOMIC DNA]</scope>
    <source>
        <strain evidence="17">Wonlab-2016</strain>
    </source>
</reference>
<dbReference type="InterPro" id="IPR009100">
    <property type="entry name" value="AcylCoA_DH/oxidase_NM_dom_sf"/>
</dbReference>
<dbReference type="FunFam" id="1.20.140.10:FF:000013">
    <property type="entry name" value="Acyl-coenzyme A oxidase"/>
    <property type="match status" value="1"/>
</dbReference>
<dbReference type="PANTHER" id="PTHR10909:SF250">
    <property type="entry name" value="PEROXISOMAL ACYL-COENZYME A OXIDASE 1"/>
    <property type="match status" value="1"/>
</dbReference>
<dbReference type="Proteomes" id="UP001519460">
    <property type="component" value="Unassembled WGS sequence"/>
</dbReference>
<feature type="binding site" evidence="13">
    <location>
        <position position="183"/>
    </location>
    <ligand>
        <name>FAD</name>
        <dbReference type="ChEBI" id="CHEBI:57692"/>
    </ligand>
</feature>
<comment type="pathway">
    <text evidence="3">Lipid metabolism; peroxisomal fatty acid beta-oxidation.</text>
</comment>
<keyword evidence="10" id="KW-0576">Peroxisome</keyword>
<dbReference type="Gene3D" id="1.20.140.10">
    <property type="entry name" value="Butyryl-CoA Dehydrogenase, subunit A, domain 3"/>
    <property type="match status" value="2"/>
</dbReference>
<dbReference type="GO" id="GO:0016491">
    <property type="term" value="F:oxidoreductase activity"/>
    <property type="evidence" value="ECO:0007669"/>
    <property type="project" value="UniProtKB-KW"/>
</dbReference>
<evidence type="ECO:0000256" key="6">
    <source>
        <dbReference type="ARBA" id="ARBA00022827"/>
    </source>
</evidence>
<dbReference type="FunFam" id="2.40.110.10:FF:000003">
    <property type="entry name" value="Acyl-coenzyme A oxidase"/>
    <property type="match status" value="1"/>
</dbReference>
<keyword evidence="18" id="KW-1185">Reference proteome</keyword>
<evidence type="ECO:0000313" key="18">
    <source>
        <dbReference type="Proteomes" id="UP001519460"/>
    </source>
</evidence>
<comment type="similarity">
    <text evidence="4 11">Belongs to the acyl-CoA oxidase family.</text>
</comment>
<keyword evidence="7" id="KW-0276">Fatty acid metabolism</keyword>
<dbReference type="Gene3D" id="1.10.540.10">
    <property type="entry name" value="Acyl-CoA dehydrogenase/oxidase, N-terminal domain"/>
    <property type="match status" value="1"/>
</dbReference>
<dbReference type="EMBL" id="JACVVK020000023">
    <property type="protein sequence ID" value="KAK7502898.1"/>
    <property type="molecule type" value="Genomic_DNA"/>
</dbReference>
<dbReference type="SUPFAM" id="SSF47203">
    <property type="entry name" value="Acyl-CoA dehydrogenase C-terminal domain-like"/>
    <property type="match status" value="2"/>
</dbReference>
<feature type="active site" description="Proton acceptor" evidence="12">
    <location>
        <position position="426"/>
    </location>
</feature>
<dbReference type="InterPro" id="IPR055060">
    <property type="entry name" value="ACOX_C_alpha1"/>
</dbReference>
<comment type="cofactor">
    <cofactor evidence="1">
        <name>FAD</name>
        <dbReference type="ChEBI" id="CHEBI:57692"/>
    </cofactor>
</comment>
<evidence type="ECO:0000259" key="16">
    <source>
        <dbReference type="Pfam" id="PF22924"/>
    </source>
</evidence>
<evidence type="ECO:0000259" key="15">
    <source>
        <dbReference type="Pfam" id="PF14749"/>
    </source>
</evidence>
<dbReference type="InterPro" id="IPR037069">
    <property type="entry name" value="AcylCoA_DH/ox_N_sf"/>
</dbReference>
<evidence type="ECO:0000256" key="7">
    <source>
        <dbReference type="ARBA" id="ARBA00022832"/>
    </source>
</evidence>
<evidence type="ECO:0000256" key="13">
    <source>
        <dbReference type="PIRSR" id="PIRSR000168-2"/>
    </source>
</evidence>
<dbReference type="InterPro" id="IPR029320">
    <property type="entry name" value="Acyl-CoA_ox_N"/>
</dbReference>
<comment type="subcellular location">
    <subcellularLocation>
        <location evidence="2">Peroxisome</location>
    </subcellularLocation>
</comment>
<gene>
    <name evidence="17" type="ORF">BaRGS_00005847</name>
</gene>
<dbReference type="SUPFAM" id="SSF56645">
    <property type="entry name" value="Acyl-CoA dehydrogenase NM domain-like"/>
    <property type="match status" value="1"/>
</dbReference>
<feature type="domain" description="Acyl-CoA oxidase C-alpha1" evidence="16">
    <location>
        <begin position="280"/>
        <end position="441"/>
    </location>
</feature>
<feature type="binding site" evidence="13">
    <location>
        <position position="144"/>
    </location>
    <ligand>
        <name>FAD</name>
        <dbReference type="ChEBI" id="CHEBI:57692"/>
    </ligand>
</feature>
<dbReference type="PANTHER" id="PTHR10909">
    <property type="entry name" value="ELECTRON TRANSPORT OXIDOREDUCTASE"/>
    <property type="match status" value="1"/>
</dbReference>
<evidence type="ECO:0000259" key="14">
    <source>
        <dbReference type="Pfam" id="PF01756"/>
    </source>
</evidence>
<dbReference type="InterPro" id="IPR046373">
    <property type="entry name" value="Acyl-CoA_Oxase/DH_mid-dom_sf"/>
</dbReference>
<keyword evidence="5 11" id="KW-0285">Flavoprotein</keyword>
<dbReference type="PIRSF" id="PIRSF000168">
    <property type="entry name" value="Acyl-CoA_oxidase"/>
    <property type="match status" value="1"/>
</dbReference>
<accession>A0ABD0LU35</accession>
<dbReference type="Gene3D" id="2.40.110.10">
    <property type="entry name" value="Butyryl-CoA Dehydrogenase, subunit A, domain 2"/>
    <property type="match status" value="1"/>
</dbReference>
<evidence type="ECO:0000256" key="11">
    <source>
        <dbReference type="PIRNR" id="PIRNR000168"/>
    </source>
</evidence>
<sequence>MSTAVNPDLLQERNRATFDPSQLTYFLYDGAEKTKRKRYIQNLAIQELSRMGMKQYATLSREEQYKQALQKHAYYVQTQQRLGLTDPHEKEHLFQAVLPCEASPLTLHKSAFVNTFAMLASEEQKRKWLPLMKEFRMVGTYVQTEMGHGSFLRGLETTATYDPRTQEFVLHCPTISSIKFWPGGLGKTSNSCVVMAQLISNGQKLGMHSFLVQIRDLDTHQPLSGVTVGDIGNKFGYHGNDNGFLKLDNVRIPRENMLMRHSQILPDGTYVKPKNDRLMYGGMTSLRAGIVGVVSQRISMAVTIAVRYSAVRRQSEIQPGGGEVQVLDFQTQQFRLFPQIAVAYATTIASRSISDYYQRVSAQIEKGDLQELPMLHALSAGLKAYCGWICMDGVEVCRLACGGHGYSQASGLPKIYVDTTPACTYEGENFVLMLQTARYLIKCCRKVAEGEALPEVMNFLKVNPGEKSRLDAQLFMPQLIQAYRHRAGRIAQEVSQKLQAAISKGVNAGQAWNSNSVQLINAGKAFSQLYLVQDFAQTVQSFGGKLREVMEALWRLFAVSGILNALGDFMLDGYISSQQAAMLQQRLLDLLSELRPNAVALVDAFDFPDAVLDSALGRWDGQVYEALYDYSLRSKLNEKQVLDAYHKYQRPFMESQWKQNKAAALTSRL</sequence>
<evidence type="ECO:0000313" key="17">
    <source>
        <dbReference type="EMBL" id="KAK7502898.1"/>
    </source>
</evidence>
<keyword evidence="6 11" id="KW-0274">FAD</keyword>
<dbReference type="InterPro" id="IPR002655">
    <property type="entry name" value="Acyl-CoA_oxidase_C"/>
</dbReference>